<dbReference type="OrthoDB" id="3166440at2759"/>
<keyword evidence="1" id="KW-0749">Sporulation</keyword>
<evidence type="ECO:0000313" key="3">
    <source>
        <dbReference type="Proteomes" id="UP000305948"/>
    </source>
</evidence>
<dbReference type="Gene3D" id="3.40.198.10">
    <property type="entry name" value="Delta-endotoxin CytB-like"/>
    <property type="match status" value="1"/>
</dbReference>
<dbReference type="InterPro" id="IPR035918">
    <property type="entry name" value="CytB_endotoxin-like_sf"/>
</dbReference>
<gene>
    <name evidence="2" type="ORF">OE88DRAFT_173692</name>
</gene>
<evidence type="ECO:0000313" key="2">
    <source>
        <dbReference type="EMBL" id="TFK50752.1"/>
    </source>
</evidence>
<protein>
    <submittedName>
        <fullName evidence="2">Delta-endotoxin CytB</fullName>
    </submittedName>
</protein>
<reference evidence="2 3" key="1">
    <citation type="journal article" date="2019" name="Nat. Ecol. Evol.">
        <title>Megaphylogeny resolves global patterns of mushroom evolution.</title>
        <authorList>
            <person name="Varga T."/>
            <person name="Krizsan K."/>
            <person name="Foldi C."/>
            <person name="Dima B."/>
            <person name="Sanchez-Garcia M."/>
            <person name="Sanchez-Ramirez S."/>
            <person name="Szollosi G.J."/>
            <person name="Szarkandi J.G."/>
            <person name="Papp V."/>
            <person name="Albert L."/>
            <person name="Andreopoulos W."/>
            <person name="Angelini C."/>
            <person name="Antonin V."/>
            <person name="Barry K.W."/>
            <person name="Bougher N.L."/>
            <person name="Buchanan P."/>
            <person name="Buyck B."/>
            <person name="Bense V."/>
            <person name="Catcheside P."/>
            <person name="Chovatia M."/>
            <person name="Cooper J."/>
            <person name="Damon W."/>
            <person name="Desjardin D."/>
            <person name="Finy P."/>
            <person name="Geml J."/>
            <person name="Haridas S."/>
            <person name="Hughes K."/>
            <person name="Justo A."/>
            <person name="Karasinski D."/>
            <person name="Kautmanova I."/>
            <person name="Kiss B."/>
            <person name="Kocsube S."/>
            <person name="Kotiranta H."/>
            <person name="LaButti K.M."/>
            <person name="Lechner B.E."/>
            <person name="Liimatainen K."/>
            <person name="Lipzen A."/>
            <person name="Lukacs Z."/>
            <person name="Mihaltcheva S."/>
            <person name="Morgado L.N."/>
            <person name="Niskanen T."/>
            <person name="Noordeloos M.E."/>
            <person name="Ohm R.A."/>
            <person name="Ortiz-Santana B."/>
            <person name="Ovrebo C."/>
            <person name="Racz N."/>
            <person name="Riley R."/>
            <person name="Savchenko A."/>
            <person name="Shiryaev A."/>
            <person name="Soop K."/>
            <person name="Spirin V."/>
            <person name="Szebenyi C."/>
            <person name="Tomsovsky M."/>
            <person name="Tulloss R.E."/>
            <person name="Uehling J."/>
            <person name="Grigoriev I.V."/>
            <person name="Vagvolgyi C."/>
            <person name="Papp T."/>
            <person name="Martin F.M."/>
            <person name="Miettinen O."/>
            <person name="Hibbett D.S."/>
            <person name="Nagy L.G."/>
        </authorList>
    </citation>
    <scope>NUCLEOTIDE SEQUENCE [LARGE SCALE GENOMIC DNA]</scope>
    <source>
        <strain evidence="2 3">OMC1185</strain>
    </source>
</reference>
<proteinExistence type="predicted"/>
<name>A0A5C3N135_9AGAM</name>
<dbReference type="InterPro" id="IPR001615">
    <property type="entry name" value="Endotoxin_CytB"/>
</dbReference>
<keyword evidence="3" id="KW-1185">Reference proteome</keyword>
<dbReference type="AlphaFoldDB" id="A0A5C3N135"/>
<dbReference type="Pfam" id="PF01338">
    <property type="entry name" value="Bac_thur_toxin"/>
    <property type="match status" value="1"/>
</dbReference>
<dbReference type="Proteomes" id="UP000305948">
    <property type="component" value="Unassembled WGS sequence"/>
</dbReference>
<dbReference type="EMBL" id="ML213512">
    <property type="protein sequence ID" value="TFK50752.1"/>
    <property type="molecule type" value="Genomic_DNA"/>
</dbReference>
<accession>A0A5C3N135</accession>
<dbReference type="GO" id="GO:0030435">
    <property type="term" value="P:sporulation resulting in formation of a cellular spore"/>
    <property type="evidence" value="ECO:0007669"/>
    <property type="project" value="UniProtKB-KW"/>
</dbReference>
<organism evidence="2 3">
    <name type="scientific">Heliocybe sulcata</name>
    <dbReference type="NCBI Taxonomy" id="5364"/>
    <lineage>
        <taxon>Eukaryota</taxon>
        <taxon>Fungi</taxon>
        <taxon>Dikarya</taxon>
        <taxon>Basidiomycota</taxon>
        <taxon>Agaricomycotina</taxon>
        <taxon>Agaricomycetes</taxon>
        <taxon>Gloeophyllales</taxon>
        <taxon>Gloeophyllaceae</taxon>
        <taxon>Heliocybe</taxon>
    </lineage>
</organism>
<sequence length="216" mass="23621">MSAPITVSAGSGFVCIISEKLPDDLLSTAICVLKFCNRYVGSEEEGKSIFDWSGFKNAIDNYSGSDLSFDKFQNATINQTQASVADMTKKIITALKGMLGISLSNDEAEVLAANVERTFTNLKMVKECGWANFSQSAHGSSSWEYRLLVILPNPDLTSFFYGLVTTIKLEADIKEESTWWGLESSSSKNFSARIDVMNLIVMKGFKDAGSVQKTSA</sequence>
<dbReference type="GO" id="GO:0005576">
    <property type="term" value="C:extracellular region"/>
    <property type="evidence" value="ECO:0007669"/>
    <property type="project" value="InterPro"/>
</dbReference>
<evidence type="ECO:0000256" key="1">
    <source>
        <dbReference type="ARBA" id="ARBA00022969"/>
    </source>
</evidence>
<dbReference type="SUPFAM" id="SSF55676">
    <property type="entry name" value="CytB endotoxin-like"/>
    <property type="match status" value="1"/>
</dbReference>